<evidence type="ECO:0000256" key="2">
    <source>
        <dbReference type="ARBA" id="ARBA00022801"/>
    </source>
</evidence>
<sequence>MQKVGTTLMLSAHDLVGNLYCAHLTGVDLKVAQGLLPRPARRDPLLDILRERGQKHEQAFLNHLAANGFEPFLIEGVDVTDEAVARTREAMQAGHAIIVQAALRDGDWVGRADILRRVETPSDLGEWSYEIIDTKLARETKGGTILQLCLYAELLAAMQGVEPEFVYVVAPWSDFHPQQFRVADYMAFFRKARSATQTAVNGGTDTANTIYPDPKTHCDVCRWEPQCDARRRADDHLCLVANVSALQMNELRTNGIATAKALSVMPSPLPWKPKRGSVASYAKARDQARVQVEARETGTLRHELLDIIPETGLCLLPPLSPGDVFFDIEGDPFIGEGGFEYLFGYRYRDAVGSDRYEAQWAFDRASEKAIFETFMDFVTARRTEFPEMHVYHYAPYEPGALKRLMGRYATRQTEVDNLLRSKAMVDLYAVVRNAIRASVESYSIKKLEPFYAFTRVMPLRDANIALAAVQAGLELDDAQSIDETARQAVAAYNQDDCNSTAALRDWLEQLRAQAIADGAAIDRPEPGSDGPSDDIAEHEARINELIERLTHDVPIDPVERTPEQHGRFILAHSLDWHRREEKANWWEYFRLAALTAEDLLDEKAGLGGLEFVSTVERSKQGIPTDRYRFASQDTDIREEADLHVLGGEKFGSVIAISQDDRTIDIKKSKKTADIHPDAVFEHTHIPTKEQQGSLLRLGTYVADYGIEGVGEYQAARDLLIRLPPRLGSAQLHIEHESTLEGALRITPALTGGVLPIQGPPGTGKSFTGAHMICRLLKDGKRVGVTANSHKVIRNLIDKAVEVARAAGQAVKAGHRCSDKGSATDLVCAYLDNPKAIGAISSGEIAVLGGTPFFWAREDVANSVDVLFVDEAAQMSLANVLAVSQAAPQVILLGDPQQLDQPMQGSHPDGTGVSALHHILAGRQTIAPDQGLFLEETWRMHPAITAFNSELFYDTKLHAVPKCAQQNVTSTGVFLGTGLRYVPVSHTGNQSSSIEEAEEVARIVTSLLSSRTQWTDRDGKTKELELSDIIIIAPYNAQVFEVQQRIPGAHVGTVDKFQGQEAAIAIYSLATSAYADAPRGMEFLYSANRLNVAISRAKCLAIMVASPAIFEAECKTPRQMQLANAFCRFLELAQTITL</sequence>
<dbReference type="InterPro" id="IPR041679">
    <property type="entry name" value="DNA2/NAM7-like_C"/>
</dbReference>
<protein>
    <submittedName>
        <fullName evidence="7">Nuclease</fullName>
    </submittedName>
</protein>
<dbReference type="Gene3D" id="3.40.50.300">
    <property type="entry name" value="P-loop containing nucleotide triphosphate hydrolases"/>
    <property type="match status" value="2"/>
</dbReference>
<keyword evidence="4" id="KW-0067">ATP-binding</keyword>
<dbReference type="AlphaFoldDB" id="A0A1L3F852"/>
<evidence type="ECO:0000256" key="1">
    <source>
        <dbReference type="ARBA" id="ARBA00022741"/>
    </source>
</evidence>
<dbReference type="Proteomes" id="UP000181962">
    <property type="component" value="Chromosome"/>
</dbReference>
<dbReference type="Pfam" id="PF13087">
    <property type="entry name" value="AAA_12"/>
    <property type="match status" value="1"/>
</dbReference>
<accession>A0A1L3F852</accession>
<proteinExistence type="predicted"/>
<evidence type="ECO:0000259" key="6">
    <source>
        <dbReference type="Pfam" id="PF13482"/>
    </source>
</evidence>
<dbReference type="PANTHER" id="PTHR43788:SF8">
    <property type="entry name" value="DNA-BINDING PROTEIN SMUBP-2"/>
    <property type="match status" value="1"/>
</dbReference>
<name>A0A1L3F852_BRAJP</name>
<dbReference type="GO" id="GO:0043139">
    <property type="term" value="F:5'-3' DNA helicase activity"/>
    <property type="evidence" value="ECO:0007669"/>
    <property type="project" value="TreeGrafter"/>
</dbReference>
<dbReference type="GO" id="GO:0005524">
    <property type="term" value="F:ATP binding"/>
    <property type="evidence" value="ECO:0007669"/>
    <property type="project" value="UniProtKB-KW"/>
</dbReference>
<dbReference type="InterPro" id="IPR047187">
    <property type="entry name" value="SF1_C_Upf1"/>
</dbReference>
<dbReference type="CDD" id="cd17934">
    <property type="entry name" value="DEXXQc_Upf1-like"/>
    <property type="match status" value="1"/>
</dbReference>
<evidence type="ECO:0000256" key="4">
    <source>
        <dbReference type="ARBA" id="ARBA00022840"/>
    </source>
</evidence>
<evidence type="ECO:0000259" key="5">
    <source>
        <dbReference type="Pfam" id="PF13087"/>
    </source>
</evidence>
<dbReference type="InterPro" id="IPR038720">
    <property type="entry name" value="YprB_RNase_H-like_dom"/>
</dbReference>
<dbReference type="Pfam" id="PF13604">
    <property type="entry name" value="AAA_30"/>
    <property type="match status" value="1"/>
</dbReference>
<evidence type="ECO:0000256" key="3">
    <source>
        <dbReference type="ARBA" id="ARBA00022806"/>
    </source>
</evidence>
<reference evidence="7 8" key="1">
    <citation type="submission" date="2016-11" db="EMBL/GenBank/DDBJ databases">
        <title>Complete Genome Sequence of Bradyrhizobium sp. strain J5, an isolated from soybean nodule in Hokkaido.</title>
        <authorList>
            <person name="Kanehara K."/>
        </authorList>
    </citation>
    <scope>NUCLEOTIDE SEQUENCE [LARGE SCALE GENOMIC DNA]</scope>
    <source>
        <strain evidence="7 8">J5</strain>
    </source>
</reference>
<dbReference type="EMBL" id="CP017637">
    <property type="protein sequence ID" value="APG09490.1"/>
    <property type="molecule type" value="Genomic_DNA"/>
</dbReference>
<feature type="domain" description="DNA2/NAM7 helicase-like C-terminal" evidence="5">
    <location>
        <begin position="928"/>
        <end position="1105"/>
    </location>
</feature>
<dbReference type="PANTHER" id="PTHR43788">
    <property type="entry name" value="DNA2/NAM7 HELICASE FAMILY MEMBER"/>
    <property type="match status" value="1"/>
</dbReference>
<dbReference type="SUPFAM" id="SSF52540">
    <property type="entry name" value="P-loop containing nucleoside triphosphate hydrolases"/>
    <property type="match status" value="1"/>
</dbReference>
<feature type="domain" description="YprB ribonuclease H-like" evidence="6">
    <location>
        <begin position="324"/>
        <end position="507"/>
    </location>
</feature>
<dbReference type="Pfam" id="PF13482">
    <property type="entry name" value="RNase_H_2"/>
    <property type="match status" value="1"/>
</dbReference>
<evidence type="ECO:0000313" key="7">
    <source>
        <dbReference type="EMBL" id="APG09490.1"/>
    </source>
</evidence>
<evidence type="ECO:0000313" key="8">
    <source>
        <dbReference type="Proteomes" id="UP000181962"/>
    </source>
</evidence>
<keyword evidence="2" id="KW-0378">Hydrolase</keyword>
<dbReference type="OrthoDB" id="9757917at2"/>
<gene>
    <name evidence="7" type="ORF">BKD09_14190</name>
</gene>
<dbReference type="GO" id="GO:0016787">
    <property type="term" value="F:hydrolase activity"/>
    <property type="evidence" value="ECO:0007669"/>
    <property type="project" value="UniProtKB-KW"/>
</dbReference>
<organism evidence="7 8">
    <name type="scientific">Bradyrhizobium japonicum</name>
    <dbReference type="NCBI Taxonomy" id="375"/>
    <lineage>
        <taxon>Bacteria</taxon>
        <taxon>Pseudomonadati</taxon>
        <taxon>Pseudomonadota</taxon>
        <taxon>Alphaproteobacteria</taxon>
        <taxon>Hyphomicrobiales</taxon>
        <taxon>Nitrobacteraceae</taxon>
        <taxon>Bradyrhizobium</taxon>
    </lineage>
</organism>
<dbReference type="InterPro" id="IPR019993">
    <property type="entry name" value="RecB_nuclease_TM0106_put"/>
</dbReference>
<dbReference type="RefSeq" id="WP_071910623.1">
    <property type="nucleotide sequence ID" value="NZ_CP017637.1"/>
</dbReference>
<dbReference type="CDD" id="cd18808">
    <property type="entry name" value="SF1_C_Upf1"/>
    <property type="match status" value="1"/>
</dbReference>
<dbReference type="NCBIfam" id="TIGR03491">
    <property type="entry name" value="TM0106 family RecB-like putative nuclease"/>
    <property type="match status" value="1"/>
</dbReference>
<keyword evidence="3" id="KW-0347">Helicase</keyword>
<dbReference type="InterPro" id="IPR027417">
    <property type="entry name" value="P-loop_NTPase"/>
</dbReference>
<dbReference type="InterPro" id="IPR050534">
    <property type="entry name" value="Coronavir_polyprotein_1ab"/>
</dbReference>
<keyword evidence="1" id="KW-0547">Nucleotide-binding</keyword>